<dbReference type="Pfam" id="PF08281">
    <property type="entry name" value="Sigma70_r4_2"/>
    <property type="match status" value="1"/>
</dbReference>
<evidence type="ECO:0000259" key="8">
    <source>
        <dbReference type="Pfam" id="PF08281"/>
    </source>
</evidence>
<dbReference type="GO" id="GO:0016987">
    <property type="term" value="F:sigma factor activity"/>
    <property type="evidence" value="ECO:0007669"/>
    <property type="project" value="UniProtKB-KW"/>
</dbReference>
<name>A0A640VTH3_9RHOB</name>
<dbReference type="InterPro" id="IPR007627">
    <property type="entry name" value="RNA_pol_sigma70_r2"/>
</dbReference>
<dbReference type="Pfam" id="PF04542">
    <property type="entry name" value="Sigma70_r2"/>
    <property type="match status" value="1"/>
</dbReference>
<dbReference type="InterPro" id="IPR039425">
    <property type="entry name" value="RNA_pol_sigma-70-like"/>
</dbReference>
<dbReference type="Proteomes" id="UP000436522">
    <property type="component" value="Unassembled WGS sequence"/>
</dbReference>
<comment type="similarity">
    <text evidence="1">Belongs to the sigma-70 factor family. ECF subfamily.</text>
</comment>
<dbReference type="SUPFAM" id="SSF88946">
    <property type="entry name" value="Sigma2 domain of RNA polymerase sigma factors"/>
    <property type="match status" value="1"/>
</dbReference>
<keyword evidence="10" id="KW-1185">Reference proteome</keyword>
<dbReference type="InterPro" id="IPR014284">
    <property type="entry name" value="RNA_pol_sigma-70_dom"/>
</dbReference>
<evidence type="ECO:0000259" key="7">
    <source>
        <dbReference type="Pfam" id="PF04542"/>
    </source>
</evidence>
<gene>
    <name evidence="9" type="ORF">So717_34410</name>
</gene>
<dbReference type="RefSeq" id="WP_159979680.1">
    <property type="nucleotide sequence ID" value="NZ_BLIV01000007.1"/>
</dbReference>
<keyword evidence="3" id="KW-0731">Sigma factor</keyword>
<comment type="caution">
    <text evidence="9">The sequence shown here is derived from an EMBL/GenBank/DDBJ whole genome shotgun (WGS) entry which is preliminary data.</text>
</comment>
<dbReference type="GO" id="GO:0006352">
    <property type="term" value="P:DNA-templated transcription initiation"/>
    <property type="evidence" value="ECO:0007669"/>
    <property type="project" value="InterPro"/>
</dbReference>
<dbReference type="OrthoDB" id="7872444at2"/>
<feature type="domain" description="RNA polymerase sigma-70 region 2" evidence="7">
    <location>
        <begin position="13"/>
        <end position="76"/>
    </location>
</feature>
<organism evidence="9 10">
    <name type="scientific">Roseobacter cerasinus</name>
    <dbReference type="NCBI Taxonomy" id="2602289"/>
    <lineage>
        <taxon>Bacteria</taxon>
        <taxon>Pseudomonadati</taxon>
        <taxon>Pseudomonadota</taxon>
        <taxon>Alphaproteobacteria</taxon>
        <taxon>Rhodobacterales</taxon>
        <taxon>Roseobacteraceae</taxon>
        <taxon>Roseobacter</taxon>
    </lineage>
</organism>
<feature type="domain" description="RNA polymerase sigma factor 70 region 4 type 2" evidence="8">
    <location>
        <begin position="100"/>
        <end position="151"/>
    </location>
</feature>
<evidence type="ECO:0000256" key="6">
    <source>
        <dbReference type="SAM" id="MobiDB-lite"/>
    </source>
</evidence>
<dbReference type="InterPro" id="IPR036388">
    <property type="entry name" value="WH-like_DNA-bd_sf"/>
</dbReference>
<evidence type="ECO:0000256" key="5">
    <source>
        <dbReference type="ARBA" id="ARBA00023163"/>
    </source>
</evidence>
<accession>A0A640VTH3</accession>
<evidence type="ECO:0000256" key="1">
    <source>
        <dbReference type="ARBA" id="ARBA00010641"/>
    </source>
</evidence>
<keyword evidence="4" id="KW-0238">DNA-binding</keyword>
<dbReference type="GO" id="GO:0003677">
    <property type="term" value="F:DNA binding"/>
    <property type="evidence" value="ECO:0007669"/>
    <property type="project" value="UniProtKB-KW"/>
</dbReference>
<dbReference type="InterPro" id="IPR013325">
    <property type="entry name" value="RNA_pol_sigma_r2"/>
</dbReference>
<keyword evidence="5" id="KW-0804">Transcription</keyword>
<dbReference type="SUPFAM" id="SSF88659">
    <property type="entry name" value="Sigma3 and sigma4 domains of RNA polymerase sigma factors"/>
    <property type="match status" value="1"/>
</dbReference>
<dbReference type="AlphaFoldDB" id="A0A640VTH3"/>
<keyword evidence="2" id="KW-0805">Transcription regulation</keyword>
<protein>
    <submittedName>
        <fullName evidence="9">Uncharacterized protein</fullName>
    </submittedName>
</protein>
<reference evidence="9 10" key="1">
    <citation type="submission" date="2019-12" db="EMBL/GenBank/DDBJ databases">
        <title>Roseobacter cerasinus sp. nov., isolated from seawater around aquaculture.</title>
        <authorList>
            <person name="Muramatsu S."/>
            <person name="Takabe Y."/>
            <person name="Mori K."/>
            <person name="Takaichi S."/>
            <person name="Hanada S."/>
        </authorList>
    </citation>
    <scope>NUCLEOTIDE SEQUENCE [LARGE SCALE GENOMIC DNA]</scope>
    <source>
        <strain evidence="9 10">AI77</strain>
    </source>
</reference>
<feature type="region of interest" description="Disordered" evidence="6">
    <location>
        <begin position="71"/>
        <end position="90"/>
    </location>
</feature>
<sequence length="167" mass="18257">MYPTHEMPENLDALLPRLAGRARRLSDNQSDADDLAQEAALKLWAALRKGAEVEDVERYAMTILRNLARQRWRSDKPTDPLEEESASVPPTAPARMACADLAAAVDKLPEAQALLIHMIAEGETSPASLAEKTGLPVGTVMSRLARARSRLRAEMGIADKTPVSELF</sequence>
<dbReference type="EMBL" id="BLIV01000007">
    <property type="protein sequence ID" value="GFE51688.1"/>
    <property type="molecule type" value="Genomic_DNA"/>
</dbReference>
<proteinExistence type="inferred from homology"/>
<evidence type="ECO:0000313" key="9">
    <source>
        <dbReference type="EMBL" id="GFE51688.1"/>
    </source>
</evidence>
<dbReference type="NCBIfam" id="TIGR02937">
    <property type="entry name" value="sigma70-ECF"/>
    <property type="match status" value="1"/>
</dbReference>
<evidence type="ECO:0000256" key="4">
    <source>
        <dbReference type="ARBA" id="ARBA00023125"/>
    </source>
</evidence>
<dbReference type="InterPro" id="IPR013249">
    <property type="entry name" value="RNA_pol_sigma70_r4_t2"/>
</dbReference>
<dbReference type="Gene3D" id="1.10.1740.10">
    <property type="match status" value="1"/>
</dbReference>
<dbReference type="Gene3D" id="1.10.10.10">
    <property type="entry name" value="Winged helix-like DNA-binding domain superfamily/Winged helix DNA-binding domain"/>
    <property type="match status" value="1"/>
</dbReference>
<evidence type="ECO:0000313" key="10">
    <source>
        <dbReference type="Proteomes" id="UP000436522"/>
    </source>
</evidence>
<dbReference type="PANTHER" id="PTHR43133">
    <property type="entry name" value="RNA POLYMERASE ECF-TYPE SIGMA FACTO"/>
    <property type="match status" value="1"/>
</dbReference>
<evidence type="ECO:0000256" key="2">
    <source>
        <dbReference type="ARBA" id="ARBA00023015"/>
    </source>
</evidence>
<dbReference type="PANTHER" id="PTHR43133:SF8">
    <property type="entry name" value="RNA POLYMERASE SIGMA FACTOR HI_1459-RELATED"/>
    <property type="match status" value="1"/>
</dbReference>
<dbReference type="InterPro" id="IPR013324">
    <property type="entry name" value="RNA_pol_sigma_r3/r4-like"/>
</dbReference>
<evidence type="ECO:0000256" key="3">
    <source>
        <dbReference type="ARBA" id="ARBA00023082"/>
    </source>
</evidence>